<dbReference type="Proteomes" id="UP001500507">
    <property type="component" value="Unassembled WGS sequence"/>
</dbReference>
<dbReference type="Gene3D" id="2.70.98.70">
    <property type="match status" value="1"/>
</dbReference>
<dbReference type="EMBL" id="BAAAFG010000015">
    <property type="protein sequence ID" value="GAA0872764.1"/>
    <property type="molecule type" value="Genomic_DNA"/>
</dbReference>
<feature type="domain" description="Heparinase II/III-like C-terminal" evidence="5">
    <location>
        <begin position="390"/>
        <end position="621"/>
    </location>
</feature>
<protein>
    <submittedName>
        <fullName evidence="7">Alginate lyase family protein</fullName>
    </submittedName>
</protein>
<dbReference type="Pfam" id="PF16889">
    <property type="entry name" value="Hepar_II_III_N"/>
    <property type="match status" value="1"/>
</dbReference>
<accession>A0ABN1MI19</accession>
<dbReference type="PANTHER" id="PTHR39210:SF1">
    <property type="entry name" value="HEPARIN-SULFATE LYASE"/>
    <property type="match status" value="1"/>
</dbReference>
<evidence type="ECO:0000313" key="7">
    <source>
        <dbReference type="EMBL" id="GAA0872764.1"/>
    </source>
</evidence>
<evidence type="ECO:0000259" key="5">
    <source>
        <dbReference type="Pfam" id="PF07940"/>
    </source>
</evidence>
<evidence type="ECO:0000256" key="2">
    <source>
        <dbReference type="ARBA" id="ARBA00022729"/>
    </source>
</evidence>
<evidence type="ECO:0000256" key="1">
    <source>
        <dbReference type="ARBA" id="ARBA00004418"/>
    </source>
</evidence>
<reference evidence="7 8" key="1">
    <citation type="journal article" date="2019" name="Int. J. Syst. Evol. Microbiol.">
        <title>The Global Catalogue of Microorganisms (GCM) 10K type strain sequencing project: providing services to taxonomists for standard genome sequencing and annotation.</title>
        <authorList>
            <consortium name="The Broad Institute Genomics Platform"/>
            <consortium name="The Broad Institute Genome Sequencing Center for Infectious Disease"/>
            <person name="Wu L."/>
            <person name="Ma J."/>
        </authorList>
    </citation>
    <scope>NUCLEOTIDE SEQUENCE [LARGE SCALE GENOMIC DNA]</scope>
    <source>
        <strain evidence="7 8">JCM 16082</strain>
    </source>
</reference>
<evidence type="ECO:0000313" key="8">
    <source>
        <dbReference type="Proteomes" id="UP001500507"/>
    </source>
</evidence>
<comment type="subcellular location">
    <subcellularLocation>
        <location evidence="1">Periplasm</location>
    </subcellularLocation>
</comment>
<evidence type="ECO:0000256" key="4">
    <source>
        <dbReference type="ARBA" id="ARBA00023239"/>
    </source>
</evidence>
<dbReference type="InterPro" id="IPR031680">
    <property type="entry name" value="Hepar_II_III_N"/>
</dbReference>
<proteinExistence type="predicted"/>
<evidence type="ECO:0000256" key="3">
    <source>
        <dbReference type="ARBA" id="ARBA00022764"/>
    </source>
</evidence>
<organism evidence="7 8">
    <name type="scientific">Gangjinia marincola</name>
    <dbReference type="NCBI Taxonomy" id="578463"/>
    <lineage>
        <taxon>Bacteria</taxon>
        <taxon>Pseudomonadati</taxon>
        <taxon>Bacteroidota</taxon>
        <taxon>Flavobacteriia</taxon>
        <taxon>Flavobacteriales</taxon>
        <taxon>Flavobacteriaceae</taxon>
        <taxon>Gangjinia</taxon>
    </lineage>
</organism>
<sequence length="637" mass="74623">MNKLQWYYNRLKLMSVKEVFFYRIPQFIQHQFKGRIQSTRQPKLLKLNPSLHAVTYSESVLKELFEGKNDMSQYLLFDQLINVYEVDDWRKDYHNNISSPIKYYSEVDRQDFDVVGDVKVVAELSRMYFLPFLSLKAIEEKDKRMLSIIDGMITSWDEQNPYLYSIHWTSGIEVAIRAVNLVYSHQALKGRGLISLSCDQTILRILSNSYIYLKNHLSRYSSANNHLMAETMGLVVLSCYFELPHKERTRWQNLLYDQINIQINKDGVHMELCTHYHAEISEQILIAIDFLKRTKIKIPSSVLEKVESLFKFTSHISYEGLSTIFGDNDEGAVILPYFDKKYSVYQSLLKSSNHLFYNNYCVDGEVDARNYLIYGESLNSIKRYNELNDTLFKDSGYLFLYDQEERAKLSFDCGTIGDYISAAHGHSDIFHINFSLRGKEFLVDSGTYQYHKKFTHWRNYFKGISAHNTISVNNKNHAVNNGRMSWINLPETTVQEYTSSQEKAFCRATTNAFRSQSIQHERAIYFNRMDKEIQIRDVLINSDNNKKSKTIHYFLHFHPNVIIQEANKKIVLINENEKIILQGSWLNEASISEGEKDNLQGWYSPQYNVKVQAKTLVYTTTIKSKETRSISLRISYK</sequence>
<keyword evidence="3" id="KW-0574">Periplasm</keyword>
<dbReference type="SUPFAM" id="SSF48230">
    <property type="entry name" value="Chondroitin AC/alginate lyase"/>
    <property type="match status" value="1"/>
</dbReference>
<keyword evidence="2" id="KW-0732">Signal</keyword>
<dbReference type="PANTHER" id="PTHR39210">
    <property type="entry name" value="HEPARIN-SULFATE LYASE"/>
    <property type="match status" value="1"/>
</dbReference>
<name>A0ABN1MI19_9FLAO</name>
<dbReference type="InterPro" id="IPR012480">
    <property type="entry name" value="Hepar_II_III_C"/>
</dbReference>
<feature type="domain" description="Heparin-sulfate lyase N-terminal" evidence="6">
    <location>
        <begin position="100"/>
        <end position="320"/>
    </location>
</feature>
<dbReference type="Pfam" id="PF07940">
    <property type="entry name" value="Hepar_II_III_C"/>
    <property type="match status" value="1"/>
</dbReference>
<dbReference type="GO" id="GO:0016829">
    <property type="term" value="F:lyase activity"/>
    <property type="evidence" value="ECO:0007669"/>
    <property type="project" value="UniProtKB-KW"/>
</dbReference>
<gene>
    <name evidence="7" type="ORF">GCM10009117_19110</name>
</gene>
<dbReference type="InterPro" id="IPR008929">
    <property type="entry name" value="Chondroitin_lyas"/>
</dbReference>
<evidence type="ECO:0000259" key="6">
    <source>
        <dbReference type="Pfam" id="PF16889"/>
    </source>
</evidence>
<keyword evidence="8" id="KW-1185">Reference proteome</keyword>
<comment type="caution">
    <text evidence="7">The sequence shown here is derived from an EMBL/GenBank/DDBJ whole genome shotgun (WGS) entry which is preliminary data.</text>
</comment>
<dbReference type="Gene3D" id="1.50.10.100">
    <property type="entry name" value="Chondroitin AC/alginate lyase"/>
    <property type="match status" value="1"/>
</dbReference>
<keyword evidence="4 7" id="KW-0456">Lyase</keyword>